<name>A0A9Y1BIV4_9ARCH</name>
<accession>A0A9Y1BIV4</accession>
<dbReference type="PANTHER" id="PTHR47670:SF1">
    <property type="entry name" value="ADENYLYLSULFATASE HINT3"/>
    <property type="match status" value="1"/>
</dbReference>
<evidence type="ECO:0000259" key="4">
    <source>
        <dbReference type="PROSITE" id="PS51084"/>
    </source>
</evidence>
<feature type="domain" description="HIT" evidence="4">
    <location>
        <begin position="6"/>
        <end position="112"/>
    </location>
</feature>
<proteinExistence type="predicted"/>
<evidence type="ECO:0000256" key="1">
    <source>
        <dbReference type="PIRSR" id="PIRSR601310-1"/>
    </source>
</evidence>
<dbReference type="Pfam" id="PF01230">
    <property type="entry name" value="HIT"/>
    <property type="match status" value="1"/>
</dbReference>
<reference evidence="5" key="1">
    <citation type="journal article" date="2022" name="Nat. Microbiol.">
        <title>Unique mobile elements and scalable gene flow at the prokaryote-eukaryote boundary revealed by circularized Asgard archaea genomes.</title>
        <authorList>
            <person name="Wu F."/>
            <person name="Speth D.R."/>
            <person name="Philosof A."/>
            <person name="Cremiere A."/>
            <person name="Narayanan A."/>
            <person name="Barco R.A."/>
            <person name="Connon S.A."/>
            <person name="Amend J.P."/>
            <person name="Antoshechkin I.A."/>
            <person name="Orphan V.J."/>
        </authorList>
    </citation>
    <scope>NUCLEOTIDE SEQUENCE</scope>
    <source>
        <strain evidence="5">PM71</strain>
    </source>
</reference>
<evidence type="ECO:0000313" key="5">
    <source>
        <dbReference type="EMBL" id="UJG39886.1"/>
    </source>
</evidence>
<dbReference type="PANTHER" id="PTHR47670">
    <property type="entry name" value="ADENYLYLSULFATASE HINT3"/>
    <property type="match status" value="1"/>
</dbReference>
<dbReference type="GO" id="GO:0009150">
    <property type="term" value="P:purine ribonucleotide metabolic process"/>
    <property type="evidence" value="ECO:0007669"/>
    <property type="project" value="TreeGrafter"/>
</dbReference>
<dbReference type="Proteomes" id="UP001201020">
    <property type="component" value="Chromosome"/>
</dbReference>
<dbReference type="Gene3D" id="3.30.428.10">
    <property type="entry name" value="HIT-like"/>
    <property type="match status" value="1"/>
</dbReference>
<dbReference type="AlphaFoldDB" id="A0A9Y1BIV4"/>
<gene>
    <name evidence="5" type="ORF">K9W45_08485</name>
</gene>
<evidence type="ECO:0000256" key="3">
    <source>
        <dbReference type="PROSITE-ProRule" id="PRU00464"/>
    </source>
</evidence>
<organism evidence="5">
    <name type="scientific">Candidatus Heimdallarchaeum aukensis</name>
    <dbReference type="NCBI Taxonomy" id="2876573"/>
    <lineage>
        <taxon>Archaea</taxon>
        <taxon>Promethearchaeati</taxon>
        <taxon>Candidatus Heimdallarchaeota</taxon>
        <taxon>Candidatus Heimdallarchaeia (ex Rinke et al. 2021) (nom. nud.)</taxon>
        <taxon>Candidatus Heimdallarchaeales</taxon>
        <taxon>Candidatus Heimdallarchaeaceae</taxon>
        <taxon>Candidatus Heimdallarchaeum</taxon>
    </lineage>
</organism>
<dbReference type="PROSITE" id="PS00892">
    <property type="entry name" value="HIT_1"/>
    <property type="match status" value="1"/>
</dbReference>
<dbReference type="SUPFAM" id="SSF54197">
    <property type="entry name" value="HIT-like"/>
    <property type="match status" value="1"/>
</dbReference>
<dbReference type="GO" id="GO:0047627">
    <property type="term" value="F:adenylylsulfatase activity"/>
    <property type="evidence" value="ECO:0007669"/>
    <property type="project" value="TreeGrafter"/>
</dbReference>
<dbReference type="InterPro" id="IPR001310">
    <property type="entry name" value="Histidine_triad_HIT"/>
</dbReference>
<dbReference type="InterPro" id="IPR019808">
    <property type="entry name" value="Histidine_triad_CS"/>
</dbReference>
<feature type="short sequence motif" description="Histidine triad motif" evidence="2 3">
    <location>
        <begin position="97"/>
        <end position="101"/>
    </location>
</feature>
<dbReference type="PRINTS" id="PR00332">
    <property type="entry name" value="HISTRIAD"/>
</dbReference>
<dbReference type="EMBL" id="CP084166">
    <property type="protein sequence ID" value="UJG39886.1"/>
    <property type="molecule type" value="Genomic_DNA"/>
</dbReference>
<sequence length="137" mass="15873">MSQDCIFCKIVSGQIPTYTLFEDEKVIVVLDAYPVSFGHALFIPKKHYKTIDDVPEEEIDFLKKLPNIVKRIREITNATGINIWQNNGKDAGQTIPHVHFHIVPRYTNDNLFEFPAQKQLEENEARDIVEKFKQSDV</sequence>
<dbReference type="InterPro" id="IPR011146">
    <property type="entry name" value="HIT-like"/>
</dbReference>
<dbReference type="PROSITE" id="PS51084">
    <property type="entry name" value="HIT_2"/>
    <property type="match status" value="1"/>
</dbReference>
<protein>
    <submittedName>
        <fullName evidence="5">HIT domain-containing protein</fullName>
    </submittedName>
</protein>
<dbReference type="GO" id="GO:0006790">
    <property type="term" value="P:sulfur compound metabolic process"/>
    <property type="evidence" value="ECO:0007669"/>
    <property type="project" value="TreeGrafter"/>
</dbReference>
<feature type="active site" description="Tele-AMP-histidine intermediate" evidence="1">
    <location>
        <position position="99"/>
    </location>
</feature>
<dbReference type="InterPro" id="IPR036265">
    <property type="entry name" value="HIT-like_sf"/>
</dbReference>
<evidence type="ECO:0000256" key="2">
    <source>
        <dbReference type="PIRSR" id="PIRSR601310-3"/>
    </source>
</evidence>